<dbReference type="SUPFAM" id="SSF57625">
    <property type="entry name" value="Invertebrate chitin-binding proteins"/>
    <property type="match status" value="1"/>
</dbReference>
<dbReference type="GO" id="GO:0008061">
    <property type="term" value="F:chitin binding"/>
    <property type="evidence" value="ECO:0007669"/>
    <property type="project" value="InterPro"/>
</dbReference>
<evidence type="ECO:0000313" key="3">
    <source>
        <dbReference type="Proteomes" id="UP000075883"/>
    </source>
</evidence>
<dbReference type="VEuPathDB" id="VectorBase:ACUA012960"/>
<reference evidence="2" key="2">
    <citation type="submission" date="2020-05" db="UniProtKB">
        <authorList>
            <consortium name="EnsemblMetazoa"/>
        </authorList>
    </citation>
    <scope>IDENTIFICATION</scope>
    <source>
        <strain evidence="2">A-37</strain>
    </source>
</reference>
<evidence type="ECO:0000259" key="1">
    <source>
        <dbReference type="PROSITE" id="PS50940"/>
    </source>
</evidence>
<accession>A0A182M9R2</accession>
<sequence length="361" mass="38633">MGAFLGFYRQFLFGVVLFGDKSKSLHNGASLSGTDFEITKRRPWQPSMLTNALMYGLARHRVLLATPYPSSINCPLNNDYSLNEMFNQIEHNHLFGAVVQLDRDDVNNVCGEGPFPLFRKVLDRLCTNAECSFNGYVRDTRDCGQYYSCDNGFKTTHHCPVGHSFDLCQSTCQPILQVNCNSTTCVVSGNLPNGMTPIRYPIPFPNPSPNCSSGGGGNNGGGNNGGGNNGGGGNNNQTSNCCCDVIRNLTTFFNNTAQLSQFALLIKELGVDDLVGTLRPSLQGLVDLVASIVDPVNRLLAVLLNGEKLMNDTMNNMSGLGNQGNVLSLLVNALTQLLQGLLGGLPVGGASNVSSILPLSG</sequence>
<dbReference type="InterPro" id="IPR002557">
    <property type="entry name" value="Chitin-bd_dom"/>
</dbReference>
<keyword evidence="3" id="KW-1185">Reference proteome</keyword>
<proteinExistence type="predicted"/>
<evidence type="ECO:0000313" key="2">
    <source>
        <dbReference type="EnsemblMetazoa" id="ACUA012960-PA"/>
    </source>
</evidence>
<dbReference type="EMBL" id="AXCM01000174">
    <property type="status" value="NOT_ANNOTATED_CDS"/>
    <property type="molecule type" value="Genomic_DNA"/>
</dbReference>
<organism evidence="2 3">
    <name type="scientific">Anopheles culicifacies</name>
    <dbReference type="NCBI Taxonomy" id="139723"/>
    <lineage>
        <taxon>Eukaryota</taxon>
        <taxon>Metazoa</taxon>
        <taxon>Ecdysozoa</taxon>
        <taxon>Arthropoda</taxon>
        <taxon>Hexapoda</taxon>
        <taxon>Insecta</taxon>
        <taxon>Pterygota</taxon>
        <taxon>Neoptera</taxon>
        <taxon>Endopterygota</taxon>
        <taxon>Diptera</taxon>
        <taxon>Nematocera</taxon>
        <taxon>Culicoidea</taxon>
        <taxon>Culicidae</taxon>
        <taxon>Anophelinae</taxon>
        <taxon>Anopheles</taxon>
        <taxon>culicifacies species complex</taxon>
    </lineage>
</organism>
<dbReference type="EnsemblMetazoa" id="ACUA012960-RA">
    <property type="protein sequence ID" value="ACUA012960-PA"/>
    <property type="gene ID" value="ACUA012960"/>
</dbReference>
<dbReference type="PROSITE" id="PS50940">
    <property type="entry name" value="CHIT_BIND_II"/>
    <property type="match status" value="1"/>
</dbReference>
<name>A0A182M9R2_9DIPT</name>
<dbReference type="InterPro" id="IPR036508">
    <property type="entry name" value="Chitin-bd_dom_sf"/>
</dbReference>
<dbReference type="EMBL" id="AXCM01000173">
    <property type="status" value="NOT_ANNOTATED_CDS"/>
    <property type="molecule type" value="Genomic_DNA"/>
</dbReference>
<dbReference type="GO" id="GO:0005576">
    <property type="term" value="C:extracellular region"/>
    <property type="evidence" value="ECO:0007669"/>
    <property type="project" value="InterPro"/>
</dbReference>
<reference evidence="3" key="1">
    <citation type="submission" date="2013-09" db="EMBL/GenBank/DDBJ databases">
        <title>The Genome Sequence of Anopheles culicifacies species A.</title>
        <authorList>
            <consortium name="The Broad Institute Genomics Platform"/>
            <person name="Neafsey D.E."/>
            <person name="Besansky N."/>
            <person name="Howell P."/>
            <person name="Walton C."/>
            <person name="Young S.K."/>
            <person name="Zeng Q."/>
            <person name="Gargeya S."/>
            <person name="Fitzgerald M."/>
            <person name="Haas B."/>
            <person name="Abouelleil A."/>
            <person name="Allen A.W."/>
            <person name="Alvarado L."/>
            <person name="Arachchi H.M."/>
            <person name="Berlin A.M."/>
            <person name="Chapman S.B."/>
            <person name="Gainer-Dewar J."/>
            <person name="Goldberg J."/>
            <person name="Griggs A."/>
            <person name="Gujja S."/>
            <person name="Hansen M."/>
            <person name="Howarth C."/>
            <person name="Imamovic A."/>
            <person name="Ireland A."/>
            <person name="Larimer J."/>
            <person name="McCowan C."/>
            <person name="Murphy C."/>
            <person name="Pearson M."/>
            <person name="Poon T.W."/>
            <person name="Priest M."/>
            <person name="Roberts A."/>
            <person name="Saif S."/>
            <person name="Shea T."/>
            <person name="Sisk P."/>
            <person name="Sykes S."/>
            <person name="Wortman J."/>
            <person name="Nusbaum C."/>
            <person name="Birren B."/>
        </authorList>
    </citation>
    <scope>NUCLEOTIDE SEQUENCE [LARGE SCALE GENOMIC DNA]</scope>
    <source>
        <strain evidence="3">A-37</strain>
    </source>
</reference>
<dbReference type="STRING" id="139723.A0A182M9R2"/>
<dbReference type="Gene3D" id="3.20.20.80">
    <property type="entry name" value="Glycosidases"/>
    <property type="match status" value="1"/>
</dbReference>
<protein>
    <recommendedName>
        <fullName evidence="1">Chitin-binding type-2 domain-containing protein</fullName>
    </recommendedName>
</protein>
<feature type="domain" description="Chitin-binding type-2" evidence="1">
    <location>
        <begin position="128"/>
        <end position="182"/>
    </location>
</feature>
<dbReference type="Pfam" id="PF01607">
    <property type="entry name" value="CBM_14"/>
    <property type="match status" value="1"/>
</dbReference>
<dbReference type="AlphaFoldDB" id="A0A182M9R2"/>
<dbReference type="SMART" id="SM00494">
    <property type="entry name" value="ChtBD2"/>
    <property type="match status" value="1"/>
</dbReference>
<dbReference type="Proteomes" id="UP000075883">
    <property type="component" value="Unassembled WGS sequence"/>
</dbReference>